<keyword evidence="10 11" id="KW-0482">Metalloprotease</keyword>
<dbReference type="MEROPS" id="M20.003"/>
<evidence type="ECO:0000256" key="5">
    <source>
        <dbReference type="ARBA" id="ARBA00022490"/>
    </source>
</evidence>
<protein>
    <recommendedName>
        <fullName evidence="11">Peptidase T</fullName>
        <ecNumber evidence="11">3.4.11.4</ecNumber>
    </recommendedName>
    <alternativeName>
        <fullName evidence="11">Aminotripeptidase</fullName>
        <shortName evidence="11">Tripeptidase</shortName>
    </alternativeName>
    <alternativeName>
        <fullName evidence="11">Tripeptide aminopeptidase</fullName>
    </alternativeName>
</protein>
<dbReference type="InterPro" id="IPR002933">
    <property type="entry name" value="Peptidase_M20"/>
</dbReference>
<dbReference type="SUPFAM" id="SSF53187">
    <property type="entry name" value="Zn-dependent exopeptidases"/>
    <property type="match status" value="1"/>
</dbReference>
<evidence type="ECO:0000256" key="10">
    <source>
        <dbReference type="ARBA" id="ARBA00023049"/>
    </source>
</evidence>
<evidence type="ECO:0000313" key="16">
    <source>
        <dbReference type="Proteomes" id="UP000008718"/>
    </source>
</evidence>
<dbReference type="GO" id="GO:0008237">
    <property type="term" value="F:metallopeptidase activity"/>
    <property type="evidence" value="ECO:0007669"/>
    <property type="project" value="UniProtKB-KW"/>
</dbReference>
<dbReference type="InterPro" id="IPR011650">
    <property type="entry name" value="Peptidase_M20_dimer"/>
</dbReference>
<proteinExistence type="inferred from homology"/>
<dbReference type="GO" id="GO:0006508">
    <property type="term" value="P:proteolysis"/>
    <property type="evidence" value="ECO:0007669"/>
    <property type="project" value="UniProtKB-UniRule"/>
</dbReference>
<dbReference type="PROSITE" id="PS00758">
    <property type="entry name" value="ARGE_DAPE_CPG2_1"/>
    <property type="match status" value="1"/>
</dbReference>
<dbReference type="Proteomes" id="UP000008718">
    <property type="component" value="Chromosome"/>
</dbReference>
<dbReference type="FunFam" id="3.30.70.360:FF:000002">
    <property type="entry name" value="Peptidase T"/>
    <property type="match status" value="1"/>
</dbReference>
<keyword evidence="9 11" id="KW-0862">Zinc</keyword>
<dbReference type="InterPro" id="IPR036264">
    <property type="entry name" value="Bact_exopeptidase_dim_dom"/>
</dbReference>
<evidence type="ECO:0000313" key="15">
    <source>
        <dbReference type="EMBL" id="ADQ78771.1"/>
    </source>
</evidence>
<feature type="binding site" evidence="11 13">
    <location>
        <position position="175"/>
    </location>
    <ligand>
        <name>Zn(2+)</name>
        <dbReference type="ChEBI" id="CHEBI:29105"/>
        <label>2</label>
    </ligand>
</feature>
<evidence type="ECO:0000256" key="8">
    <source>
        <dbReference type="ARBA" id="ARBA00022801"/>
    </source>
</evidence>
<keyword evidence="8 11" id="KW-0378">Hydrolase</keyword>
<dbReference type="HAMAP" id="MF_00550">
    <property type="entry name" value="Aminopeptidase_M20"/>
    <property type="match status" value="1"/>
</dbReference>
<dbReference type="HOGENOM" id="CLU_053676_0_0_10"/>
<comment type="similarity">
    <text evidence="3 11">Belongs to the peptidase M20B family.</text>
</comment>
<feature type="domain" description="Peptidase M20 dimerisation" evidence="14">
    <location>
        <begin position="207"/>
        <end position="305"/>
    </location>
</feature>
<dbReference type="GO" id="GO:0045148">
    <property type="term" value="F:tripeptide aminopeptidase activity"/>
    <property type="evidence" value="ECO:0007669"/>
    <property type="project" value="UniProtKB-UniRule"/>
</dbReference>
<dbReference type="AlphaFoldDB" id="E4T227"/>
<feature type="binding site" evidence="11 13">
    <location>
        <position position="140"/>
    </location>
    <ligand>
        <name>Zn(2+)</name>
        <dbReference type="ChEBI" id="CHEBI:29105"/>
        <label>2</label>
    </ligand>
</feature>
<evidence type="ECO:0000256" key="1">
    <source>
        <dbReference type="ARBA" id="ARBA00000870"/>
    </source>
</evidence>
<dbReference type="InterPro" id="IPR010161">
    <property type="entry name" value="Peptidase_M20B"/>
</dbReference>
<keyword evidence="4 11" id="KW-0031">Aminopeptidase</keyword>
<keyword evidence="7 11" id="KW-0479">Metal-binding</keyword>
<comment type="function">
    <text evidence="11">Cleaves the N-terminal amino acid of tripeptides.</text>
</comment>
<feature type="active site" evidence="11 12">
    <location>
        <position position="79"/>
    </location>
</feature>
<dbReference type="STRING" id="694427.Palpr_0615"/>
<feature type="active site" description="Proton acceptor" evidence="11 12">
    <location>
        <position position="174"/>
    </location>
</feature>
<dbReference type="NCBIfam" id="TIGR01882">
    <property type="entry name" value="peptidase-T"/>
    <property type="match status" value="1"/>
</dbReference>
<evidence type="ECO:0000259" key="14">
    <source>
        <dbReference type="Pfam" id="PF07687"/>
    </source>
</evidence>
<keyword evidence="5 11" id="KW-0963">Cytoplasm</keyword>
<evidence type="ECO:0000256" key="4">
    <source>
        <dbReference type="ARBA" id="ARBA00022438"/>
    </source>
</evidence>
<dbReference type="InterPro" id="IPR001261">
    <property type="entry name" value="ArgE/DapE_CS"/>
</dbReference>
<evidence type="ECO:0000256" key="7">
    <source>
        <dbReference type="ARBA" id="ARBA00022723"/>
    </source>
</evidence>
<evidence type="ECO:0000256" key="9">
    <source>
        <dbReference type="ARBA" id="ARBA00022833"/>
    </source>
</evidence>
<dbReference type="CDD" id="cd03892">
    <property type="entry name" value="M20_peptT"/>
    <property type="match status" value="1"/>
</dbReference>
<comment type="catalytic activity">
    <reaction evidence="1 11">
        <text>Release of the N-terminal residue from a tripeptide.</text>
        <dbReference type="EC" id="3.4.11.4"/>
    </reaction>
</comment>
<dbReference type="Pfam" id="PF07687">
    <property type="entry name" value="M20_dimer"/>
    <property type="match status" value="1"/>
</dbReference>
<comment type="subcellular location">
    <subcellularLocation>
        <location evidence="2 11">Cytoplasm</location>
    </subcellularLocation>
</comment>
<evidence type="ECO:0000256" key="6">
    <source>
        <dbReference type="ARBA" id="ARBA00022670"/>
    </source>
</evidence>
<dbReference type="GO" id="GO:0005829">
    <property type="term" value="C:cytosol"/>
    <property type="evidence" value="ECO:0007669"/>
    <property type="project" value="TreeGrafter"/>
</dbReference>
<dbReference type="EC" id="3.4.11.4" evidence="11"/>
<feature type="binding site" evidence="11 13">
    <location>
        <position position="197"/>
    </location>
    <ligand>
        <name>Zn(2+)</name>
        <dbReference type="ChEBI" id="CHEBI:29105"/>
        <label>1</label>
    </ligand>
</feature>
<evidence type="ECO:0000256" key="11">
    <source>
        <dbReference type="HAMAP-Rule" id="MF_00550"/>
    </source>
</evidence>
<name>E4T227_PALPW</name>
<evidence type="ECO:0000256" key="12">
    <source>
        <dbReference type="PIRSR" id="PIRSR037215-1"/>
    </source>
</evidence>
<dbReference type="OrthoDB" id="9804934at2"/>
<dbReference type="eggNOG" id="COG2195">
    <property type="taxonomic scope" value="Bacteria"/>
</dbReference>
<sequence length="407" mass="45691">MNITDRFLKYVGFTTTSDENTNMTPSTPGQMIFAKHLVEELTSIGLKDVDLDKNGYVTATLPANTDKDIPTIGFIAHMDTSPDMSGRHVKARVVRNYDGSDIVLNQEKNIVFETEKYPEILQYKGQDIVVTDGTTLLGADDKAGLAEIVTAMEYLIAHPEIKHGKIRVGFTPDEEIGQGADHFDVAKFNADWAYTMDGGEIGELEFENFNAAGAKVYFTGTNVHPGYAYHKMINSMRIAQQFIGMIPRHETPEHTQGYEGFYHLTNIEGTVEKTTLSYIIRDHDRDRFERRKKEIQHLVNKINAEFGEGTATIEIKDQYFNMREKIEPVMHVVDLAFEAMEAVGVKPNVKPIRGGTDGSRLSYMGLPCPNIFAGGHNFHGRFEYVPVQSMEKAMQVVVKIVEILANK</sequence>
<accession>E4T227</accession>
<feature type="binding site" evidence="11 13">
    <location>
        <position position="77"/>
    </location>
    <ligand>
        <name>Zn(2+)</name>
        <dbReference type="ChEBI" id="CHEBI:29105"/>
        <label>1</label>
    </ligand>
</feature>
<dbReference type="PANTHER" id="PTHR42994:SF1">
    <property type="entry name" value="PEPTIDASE T"/>
    <property type="match status" value="1"/>
</dbReference>
<keyword evidence="16" id="KW-1185">Reference proteome</keyword>
<evidence type="ECO:0000256" key="13">
    <source>
        <dbReference type="PIRSR" id="PIRSR037215-2"/>
    </source>
</evidence>
<reference key="1">
    <citation type="submission" date="2010-11" db="EMBL/GenBank/DDBJ databases">
        <title>The complete genome of Paludibacter propionicigenes DSM 17365.</title>
        <authorList>
            <consortium name="US DOE Joint Genome Institute (JGI-PGF)"/>
            <person name="Lucas S."/>
            <person name="Copeland A."/>
            <person name="Lapidus A."/>
            <person name="Bruce D."/>
            <person name="Goodwin L."/>
            <person name="Pitluck S."/>
            <person name="Kyrpides N."/>
            <person name="Mavromatis K."/>
            <person name="Ivanova N."/>
            <person name="Munk A.C."/>
            <person name="Brettin T."/>
            <person name="Detter J.C."/>
            <person name="Han C."/>
            <person name="Tapia R."/>
            <person name="Land M."/>
            <person name="Hauser L."/>
            <person name="Markowitz V."/>
            <person name="Cheng J.-F."/>
            <person name="Hugenholtz P."/>
            <person name="Woyke T."/>
            <person name="Wu D."/>
            <person name="Gronow S."/>
            <person name="Wellnitz S."/>
            <person name="Brambilla E."/>
            <person name="Klenk H.-P."/>
            <person name="Eisen J.A."/>
        </authorList>
    </citation>
    <scope>NUCLEOTIDE SEQUENCE</scope>
    <source>
        <strain>WB4</strain>
    </source>
</reference>
<dbReference type="RefSeq" id="WP_013444140.1">
    <property type="nucleotide sequence ID" value="NC_014734.1"/>
</dbReference>
<dbReference type="EMBL" id="CP002345">
    <property type="protein sequence ID" value="ADQ78771.1"/>
    <property type="molecule type" value="Genomic_DNA"/>
</dbReference>
<evidence type="ECO:0000256" key="3">
    <source>
        <dbReference type="ARBA" id="ARBA00009692"/>
    </source>
</evidence>
<dbReference type="GO" id="GO:0043171">
    <property type="term" value="P:peptide catabolic process"/>
    <property type="evidence" value="ECO:0007669"/>
    <property type="project" value="UniProtKB-UniRule"/>
</dbReference>
<dbReference type="Gene3D" id="3.30.70.360">
    <property type="match status" value="1"/>
</dbReference>
<dbReference type="KEGG" id="ppn:Palpr_0615"/>
<evidence type="ECO:0000256" key="2">
    <source>
        <dbReference type="ARBA" id="ARBA00004496"/>
    </source>
</evidence>
<dbReference type="NCBIfam" id="NF009920">
    <property type="entry name" value="PRK13381.1"/>
    <property type="match status" value="1"/>
</dbReference>
<keyword evidence="6 11" id="KW-0645">Protease</keyword>
<dbReference type="Pfam" id="PF01546">
    <property type="entry name" value="Peptidase_M20"/>
    <property type="match status" value="1"/>
</dbReference>
<dbReference type="NCBIfam" id="NF003976">
    <property type="entry name" value="PRK05469.1"/>
    <property type="match status" value="1"/>
</dbReference>
<reference evidence="15 16" key="2">
    <citation type="journal article" date="2011" name="Stand. Genomic Sci.">
        <title>Complete genome sequence of Paludibacter propionicigenes type strain (WB4).</title>
        <authorList>
            <person name="Gronow S."/>
            <person name="Munk C."/>
            <person name="Lapidus A."/>
            <person name="Nolan M."/>
            <person name="Lucas S."/>
            <person name="Hammon N."/>
            <person name="Deshpande S."/>
            <person name="Cheng J.F."/>
            <person name="Tapia R."/>
            <person name="Han C."/>
            <person name="Goodwin L."/>
            <person name="Pitluck S."/>
            <person name="Liolios K."/>
            <person name="Ivanova N."/>
            <person name="Mavromatis K."/>
            <person name="Mikhailova N."/>
            <person name="Pati A."/>
            <person name="Chen A."/>
            <person name="Palaniappan K."/>
            <person name="Land M."/>
            <person name="Hauser L."/>
            <person name="Chang Y.J."/>
            <person name="Jeffries C.D."/>
            <person name="Brambilla E."/>
            <person name="Rohde M."/>
            <person name="Goker M."/>
            <person name="Detter J.C."/>
            <person name="Woyke T."/>
            <person name="Bristow J."/>
            <person name="Eisen J.A."/>
            <person name="Markowitz V."/>
            <person name="Hugenholtz P."/>
            <person name="Kyrpides N.C."/>
            <person name="Klenk H.P."/>
        </authorList>
    </citation>
    <scope>NUCLEOTIDE SEQUENCE [LARGE SCALE GENOMIC DNA]</scope>
    <source>
        <strain evidence="16">DSM 17365 / JCM 13257 / WB4</strain>
    </source>
</reference>
<feature type="binding site" evidence="11 13">
    <location>
        <position position="140"/>
    </location>
    <ligand>
        <name>Zn(2+)</name>
        <dbReference type="ChEBI" id="CHEBI:29105"/>
        <label>1</label>
    </ligand>
</feature>
<dbReference type="PROSITE" id="PS00759">
    <property type="entry name" value="ARGE_DAPE_CPG2_2"/>
    <property type="match status" value="1"/>
</dbReference>
<dbReference type="SUPFAM" id="SSF55031">
    <property type="entry name" value="Bacterial exopeptidase dimerisation domain"/>
    <property type="match status" value="1"/>
</dbReference>
<gene>
    <name evidence="11" type="primary">pepT</name>
    <name evidence="15" type="ordered locus">Palpr_0615</name>
</gene>
<dbReference type="PIRSF" id="PIRSF037215">
    <property type="entry name" value="Peptidase_M20B"/>
    <property type="match status" value="1"/>
</dbReference>
<dbReference type="PANTHER" id="PTHR42994">
    <property type="entry name" value="PEPTIDASE T"/>
    <property type="match status" value="1"/>
</dbReference>
<organism evidence="15 16">
    <name type="scientific">Paludibacter propionicigenes (strain DSM 17365 / JCM 13257 / WB4)</name>
    <dbReference type="NCBI Taxonomy" id="694427"/>
    <lineage>
        <taxon>Bacteria</taxon>
        <taxon>Pseudomonadati</taxon>
        <taxon>Bacteroidota</taxon>
        <taxon>Bacteroidia</taxon>
        <taxon>Bacteroidales</taxon>
        <taxon>Paludibacteraceae</taxon>
        <taxon>Paludibacter</taxon>
    </lineage>
</organism>
<dbReference type="Gene3D" id="3.40.630.10">
    <property type="entry name" value="Zn peptidases"/>
    <property type="match status" value="1"/>
</dbReference>
<comment type="cofactor">
    <cofactor evidence="11 13">
        <name>Zn(2+)</name>
        <dbReference type="ChEBI" id="CHEBI:29105"/>
    </cofactor>
    <text evidence="11 13">Binds 2 Zn(2+) ions per subunit.</text>
</comment>
<dbReference type="GO" id="GO:0008270">
    <property type="term" value="F:zinc ion binding"/>
    <property type="evidence" value="ECO:0007669"/>
    <property type="project" value="UniProtKB-UniRule"/>
</dbReference>
<feature type="binding site" evidence="11 13">
    <location>
        <position position="379"/>
    </location>
    <ligand>
        <name>Zn(2+)</name>
        <dbReference type="ChEBI" id="CHEBI:29105"/>
        <label>2</label>
    </ligand>
</feature>